<name>A0A0A0PZQ1_9CAUD</name>
<dbReference type="Pfam" id="PF03197">
    <property type="entry name" value="FRD2"/>
    <property type="match status" value="1"/>
</dbReference>
<gene>
    <name evidence="1" type="ORF">PM2_262</name>
</gene>
<sequence length="92" mass="10563">MLKAIDENGGSFTILDFTYANGSYVCKVRMKNGKEYFNSGPNYFEISNKEYYCFEEIEEPDTGITKGVISLKLEVDKTNFNEMIELIKNSFS</sequence>
<dbReference type="InterPro" id="IPR004885">
    <property type="entry name" value="FRD2"/>
</dbReference>
<evidence type="ECO:0000313" key="2">
    <source>
        <dbReference type="Proteomes" id="UP000030739"/>
    </source>
</evidence>
<organism evidence="1 2">
    <name type="scientific">Pectobacterium bacteriophage PM2</name>
    <dbReference type="NCBI Taxonomy" id="1429794"/>
    <lineage>
        <taxon>Viruses</taxon>
        <taxon>Duplodnaviria</taxon>
        <taxon>Heunggongvirae</taxon>
        <taxon>Uroviricota</taxon>
        <taxon>Caudoviricetes</taxon>
        <taxon>Pantevenvirales</taxon>
        <taxon>Straboviridae</taxon>
        <taxon>Tevenvirinae</taxon>
        <taxon>Mosugukvirus</taxon>
        <taxon>Mosugukvirus pm2</taxon>
    </lineage>
</organism>
<protein>
    <submittedName>
        <fullName evidence="1">Uncharacterized protein</fullName>
    </submittedName>
</protein>
<evidence type="ECO:0000313" key="1">
    <source>
        <dbReference type="EMBL" id="AHY25224.1"/>
    </source>
</evidence>
<proteinExistence type="predicted"/>
<dbReference type="GeneID" id="26638155"/>
<dbReference type="KEGG" id="vg:26638155"/>
<dbReference type="RefSeq" id="YP_009211683.1">
    <property type="nucleotide sequence ID" value="NC_028940.1"/>
</dbReference>
<dbReference type="Proteomes" id="UP000030739">
    <property type="component" value="Segment"/>
</dbReference>
<accession>A0A0A0PZQ1</accession>
<dbReference type="OrthoDB" id="19975at10239"/>
<reference evidence="1 2" key="1">
    <citation type="journal article" date="2015" name="Plant Pathol. J.">
        <title>Isolation and Genomic Characterization of the T4-Like Bacteriophage PM2 Infecting Pectobacterium carotovorum subsp. carotovorum.</title>
        <authorList>
            <person name="Lim J.A."/>
            <person name="Lee D.H."/>
            <person name="Heu S."/>
        </authorList>
    </citation>
    <scope>NUCLEOTIDE SEQUENCE [LARGE SCALE GENOMIC DNA]</scope>
</reference>
<dbReference type="EMBL" id="KF835987">
    <property type="protein sequence ID" value="AHY25224.1"/>
    <property type="molecule type" value="Genomic_DNA"/>
</dbReference>
<keyword evidence="2" id="KW-1185">Reference proteome</keyword>